<dbReference type="GO" id="GO:0000287">
    <property type="term" value="F:magnesium ion binding"/>
    <property type="evidence" value="ECO:0007669"/>
    <property type="project" value="InterPro"/>
</dbReference>
<dbReference type="GO" id="GO:0005829">
    <property type="term" value="C:cytosol"/>
    <property type="evidence" value="ECO:0007669"/>
    <property type="project" value="TreeGrafter"/>
</dbReference>
<evidence type="ECO:0000256" key="2">
    <source>
        <dbReference type="ARBA" id="ARBA00022679"/>
    </source>
</evidence>
<feature type="region of interest" description="Disordered" evidence="3">
    <location>
        <begin position="207"/>
        <end position="232"/>
    </location>
</feature>
<feature type="domain" description="4'-phosphopantetheinyl transferase" evidence="4">
    <location>
        <begin position="110"/>
        <end position="168"/>
    </location>
</feature>
<dbReference type="InterPro" id="IPR008278">
    <property type="entry name" value="4-PPantetheinyl_Trfase_dom"/>
</dbReference>
<dbReference type="EMBL" id="PJOS01000001">
    <property type="protein sequence ID" value="PKT74947.1"/>
    <property type="molecule type" value="Genomic_DNA"/>
</dbReference>
<comment type="caution">
    <text evidence="5">The sequence shown here is derived from an EMBL/GenBank/DDBJ whole genome shotgun (WGS) entry which is preliminary data.</text>
</comment>
<keyword evidence="2 5" id="KW-0808">Transferase</keyword>
<feature type="compositionally biased region" description="Low complexity" evidence="3">
    <location>
        <begin position="170"/>
        <end position="183"/>
    </location>
</feature>
<evidence type="ECO:0000313" key="5">
    <source>
        <dbReference type="EMBL" id="PKT74947.1"/>
    </source>
</evidence>
<proteinExistence type="inferred from homology"/>
<feature type="region of interest" description="Disordered" evidence="3">
    <location>
        <begin position="166"/>
        <end position="185"/>
    </location>
</feature>
<dbReference type="PANTHER" id="PTHR12215">
    <property type="entry name" value="PHOSPHOPANTETHEINE TRANSFERASE"/>
    <property type="match status" value="1"/>
</dbReference>
<dbReference type="GO" id="GO:0008897">
    <property type="term" value="F:holo-[acyl-carrier-protein] synthase activity"/>
    <property type="evidence" value="ECO:0007669"/>
    <property type="project" value="InterPro"/>
</dbReference>
<dbReference type="Gene3D" id="3.90.470.20">
    <property type="entry name" value="4'-phosphopantetheinyl transferase domain"/>
    <property type="match status" value="1"/>
</dbReference>
<dbReference type="InterPro" id="IPR050559">
    <property type="entry name" value="P-Pant_transferase_sf"/>
</dbReference>
<accession>A0A2I0SYC0</accession>
<keyword evidence="6" id="KW-1185">Reference proteome</keyword>
<dbReference type="SUPFAM" id="SSF56214">
    <property type="entry name" value="4'-phosphopantetheinyl transferase"/>
    <property type="match status" value="2"/>
</dbReference>
<evidence type="ECO:0000256" key="3">
    <source>
        <dbReference type="SAM" id="MobiDB-lite"/>
    </source>
</evidence>
<evidence type="ECO:0000313" key="6">
    <source>
        <dbReference type="Proteomes" id="UP000236178"/>
    </source>
</evidence>
<comment type="similarity">
    <text evidence="1">Belongs to the P-Pant transferase superfamily. Gsp/Sfp/HetI/AcpT family.</text>
</comment>
<gene>
    <name evidence="5" type="ORF">CW362_00705</name>
</gene>
<sequence>MAGALMMVEESRGVLRGIGSYDTRLTLQEQARAALLTDADRLDYVAAHLLVRICAARLARVPPGSLVIEQRCPGCGATDHGKPYVRDHPGLSVSLSHTRGTVAAAAGRSAVGVDVETTAGFVFDPRLAERVLGPAGAAAVRTAADPALALLRRWVRKEALVKAGHGSLFGPTTAESGTAGSGTDDARWQVRGWTARDSGAVAAAVSQEPLTLLRSGGRPYGPPTPDDRPGRP</sequence>
<dbReference type="Proteomes" id="UP000236178">
    <property type="component" value="Unassembled WGS sequence"/>
</dbReference>
<evidence type="ECO:0000256" key="1">
    <source>
        <dbReference type="ARBA" id="ARBA00010990"/>
    </source>
</evidence>
<dbReference type="GO" id="GO:0019878">
    <property type="term" value="P:lysine biosynthetic process via aminoadipic acid"/>
    <property type="evidence" value="ECO:0007669"/>
    <property type="project" value="TreeGrafter"/>
</dbReference>
<dbReference type="InterPro" id="IPR037143">
    <property type="entry name" value="4-PPantetheinyl_Trfase_dom_sf"/>
</dbReference>
<name>A0A2I0SYC0_9ACTN</name>
<dbReference type="AlphaFoldDB" id="A0A2I0SYC0"/>
<protein>
    <submittedName>
        <fullName evidence="5">Phosphopantetheinyl transferase</fullName>
    </submittedName>
</protein>
<dbReference type="PANTHER" id="PTHR12215:SF10">
    <property type="entry name" value="L-AMINOADIPATE-SEMIALDEHYDE DEHYDROGENASE-PHOSPHOPANTETHEINYL TRANSFERASE"/>
    <property type="match status" value="1"/>
</dbReference>
<reference evidence="5 6" key="1">
    <citation type="submission" date="2017-12" db="EMBL/GenBank/DDBJ databases">
        <title>Streptomyces populusis sp. nov., a novel endophytic actinobacterium isolated from stems of Populus adenopoda Maxim.</title>
        <authorList>
            <person name="Wang Z."/>
        </authorList>
    </citation>
    <scope>NUCLEOTIDE SEQUENCE [LARGE SCALE GENOMIC DNA]</scope>
    <source>
        <strain evidence="5 6">A249</strain>
    </source>
</reference>
<dbReference type="Pfam" id="PF01648">
    <property type="entry name" value="ACPS"/>
    <property type="match status" value="1"/>
</dbReference>
<dbReference type="OrthoDB" id="190168at2"/>
<evidence type="ECO:0000259" key="4">
    <source>
        <dbReference type="Pfam" id="PF01648"/>
    </source>
</evidence>
<organism evidence="5 6">
    <name type="scientific">Streptomyces populi</name>
    <dbReference type="NCBI Taxonomy" id="2058924"/>
    <lineage>
        <taxon>Bacteria</taxon>
        <taxon>Bacillati</taxon>
        <taxon>Actinomycetota</taxon>
        <taxon>Actinomycetes</taxon>
        <taxon>Kitasatosporales</taxon>
        <taxon>Streptomycetaceae</taxon>
        <taxon>Streptomyces</taxon>
    </lineage>
</organism>